<dbReference type="InterPro" id="IPR018733">
    <property type="entry name" value="DUF2274"/>
</dbReference>
<dbReference type="EMBL" id="JACIFX010000016">
    <property type="protein sequence ID" value="MBB4232683.1"/>
    <property type="molecule type" value="Genomic_DNA"/>
</dbReference>
<organism evidence="1 2">
    <name type="scientific">Rhizobium mongolense</name>
    <dbReference type="NCBI Taxonomy" id="57676"/>
    <lineage>
        <taxon>Bacteria</taxon>
        <taxon>Pseudomonadati</taxon>
        <taxon>Pseudomonadota</taxon>
        <taxon>Alphaproteobacteria</taxon>
        <taxon>Hyphomicrobiales</taxon>
        <taxon>Rhizobiaceae</taxon>
        <taxon>Rhizobium/Agrobacterium group</taxon>
        <taxon>Rhizobium</taxon>
    </lineage>
</organism>
<dbReference type="Gene3D" id="3.40.190.10">
    <property type="entry name" value="Periplasmic binding protein-like II"/>
    <property type="match status" value="1"/>
</dbReference>
<evidence type="ECO:0008006" key="3">
    <source>
        <dbReference type="Google" id="ProtNLM"/>
    </source>
</evidence>
<accession>A0ABR6IYR9</accession>
<name>A0ABR6IYR9_9HYPH</name>
<keyword evidence="2" id="KW-1185">Reference proteome</keyword>
<dbReference type="SUPFAM" id="SSF53850">
    <property type="entry name" value="Periplasmic binding protein-like II"/>
    <property type="match status" value="1"/>
</dbReference>
<proteinExistence type="predicted"/>
<evidence type="ECO:0000313" key="2">
    <source>
        <dbReference type="Proteomes" id="UP000551353"/>
    </source>
</evidence>
<sequence length="212" mass="23324">MDDAWTREEFEGYLEKLSKLEGVKWPIDTFRGYGIKTEWITYAYSPILQSAGCDLIDRKAWTSVGTLDSKPCVDALAMMQKWVKSGWVVPQSSGTNQFYAEGHPAALALGGHWVYAEAAASMKDDVVVMPLPKFGLKGASPNGTFGPIANDKPVKVSMELPAELHRDLTAYAEVLARETGQPVGDAVRLIVPMLERFIASDRGFAKARRISI</sequence>
<gene>
    <name evidence="1" type="ORF">GGD56_006581</name>
</gene>
<reference evidence="1 2" key="1">
    <citation type="submission" date="2020-08" db="EMBL/GenBank/DDBJ databases">
        <title>Genomic Encyclopedia of Type Strains, Phase IV (KMG-V): Genome sequencing to study the core and pangenomes of soil and plant-associated prokaryotes.</title>
        <authorList>
            <person name="Whitman W."/>
        </authorList>
    </citation>
    <scope>NUCLEOTIDE SEQUENCE [LARGE SCALE GENOMIC DNA]</scope>
    <source>
        <strain evidence="1 2">SEMIA 4087</strain>
    </source>
</reference>
<protein>
    <recommendedName>
        <fullName evidence="3">Extracellular solute-binding protein</fullName>
    </recommendedName>
</protein>
<comment type="caution">
    <text evidence="1">The sequence shown here is derived from an EMBL/GenBank/DDBJ whole genome shotgun (WGS) entry which is preliminary data.</text>
</comment>
<dbReference type="Proteomes" id="UP000551353">
    <property type="component" value="Unassembled WGS sequence"/>
</dbReference>
<dbReference type="Pfam" id="PF10038">
    <property type="entry name" value="DUF2274"/>
    <property type="match status" value="1"/>
</dbReference>
<evidence type="ECO:0000313" key="1">
    <source>
        <dbReference type="EMBL" id="MBB4232683.1"/>
    </source>
</evidence>